<reference evidence="4 5" key="1">
    <citation type="journal article" date="2012" name="Nat. Genet.">
        <title>Plasmodium cynomolgi genome sequences provide insight into Plasmodium vivax and the monkey malaria clade.</title>
        <authorList>
            <person name="Tachibana S."/>
            <person name="Sullivan S.A."/>
            <person name="Kawai S."/>
            <person name="Nakamura S."/>
            <person name="Kim H.R."/>
            <person name="Goto N."/>
            <person name="Arisue N."/>
            <person name="Palacpac N.M.Q."/>
            <person name="Honma H."/>
            <person name="Yagi M."/>
            <person name="Tougan T."/>
            <person name="Katakai Y."/>
            <person name="Kaneko O."/>
            <person name="Mita T."/>
            <person name="Kita K."/>
            <person name="Yasutomi Y."/>
            <person name="Sutton P.L."/>
            <person name="Shakhbatyan R."/>
            <person name="Horii T."/>
            <person name="Yasunaga T."/>
            <person name="Barnwell J.W."/>
            <person name="Escalante A.A."/>
            <person name="Carlton J.M."/>
            <person name="Tanabe K."/>
        </authorList>
    </citation>
    <scope>NUCLEOTIDE SEQUENCE [LARGE SCALE GENOMIC DNA]</scope>
    <source>
        <strain evidence="4 5">B</strain>
    </source>
</reference>
<dbReference type="VEuPathDB" id="PlasmoDB:PCYB_005410"/>
<organism evidence="4 5">
    <name type="scientific">Plasmodium cynomolgi (strain B)</name>
    <dbReference type="NCBI Taxonomy" id="1120755"/>
    <lineage>
        <taxon>Eukaryota</taxon>
        <taxon>Sar</taxon>
        <taxon>Alveolata</taxon>
        <taxon>Apicomplexa</taxon>
        <taxon>Aconoidasida</taxon>
        <taxon>Haemosporida</taxon>
        <taxon>Plasmodiidae</taxon>
        <taxon>Plasmodium</taxon>
        <taxon>Plasmodium (Plasmodium)</taxon>
    </lineage>
</organism>
<protein>
    <recommendedName>
        <fullName evidence="3">Schizont-infected cell agglutination C-terminal domain-containing protein</fullName>
    </recommendedName>
</protein>
<evidence type="ECO:0000259" key="3">
    <source>
        <dbReference type="Pfam" id="PF12879"/>
    </source>
</evidence>
<dbReference type="InterPro" id="IPR024288">
    <property type="entry name" value="SICA_C"/>
</dbReference>
<dbReference type="Pfam" id="PF12879">
    <property type="entry name" value="SICA_C"/>
    <property type="match status" value="1"/>
</dbReference>
<dbReference type="Proteomes" id="UP000006319">
    <property type="component" value="Unassembled WGS sequence"/>
</dbReference>
<sequence length="265" mass="29967">MDGTVEKRKESISNNPDETHNEENGCIDDAGPAGATLQAGKDTATQASTTIPQSDGAGVTLLAKASRETELNPKQTKDNIDDGLLFKEAGLDILIPYIPIIPILISIFIPSFLIWKFLYPILFDKRRRYRRMHQMSDPPLEENIFEHIEQAADLPPVSYGYTMIKKGHPRFSTRRTKKGVKRTIIDIHLEVLNECQNGDSDLAKGEFLEILVNEFMGEIMQPEQELTEEENMGRNSLDIPSCDHISNQERTKNLDLGMMILRRIT</sequence>
<evidence type="ECO:0000256" key="1">
    <source>
        <dbReference type="SAM" id="MobiDB-lite"/>
    </source>
</evidence>
<proteinExistence type="predicted"/>
<dbReference type="OrthoDB" id="376328at2759"/>
<feature type="compositionally biased region" description="Basic and acidic residues" evidence="1">
    <location>
        <begin position="1"/>
        <end position="23"/>
    </location>
</feature>
<feature type="region of interest" description="Disordered" evidence="1">
    <location>
        <begin position="1"/>
        <end position="52"/>
    </location>
</feature>
<feature type="transmembrane region" description="Helical" evidence="2">
    <location>
        <begin position="94"/>
        <end position="122"/>
    </location>
</feature>
<evidence type="ECO:0000313" key="4">
    <source>
        <dbReference type="EMBL" id="GAB69792.1"/>
    </source>
</evidence>
<evidence type="ECO:0000256" key="2">
    <source>
        <dbReference type="SAM" id="Phobius"/>
    </source>
</evidence>
<dbReference type="KEGG" id="pcy:PCYB_005410"/>
<feature type="compositionally biased region" description="Polar residues" evidence="1">
    <location>
        <begin position="43"/>
        <end position="52"/>
    </location>
</feature>
<dbReference type="RefSeq" id="XP_004228010.1">
    <property type="nucleotide sequence ID" value="XM_004227962.1"/>
</dbReference>
<keyword evidence="2" id="KW-1133">Transmembrane helix</keyword>
<dbReference type="AlphaFoldDB" id="K6VK27"/>
<evidence type="ECO:0000313" key="5">
    <source>
        <dbReference type="Proteomes" id="UP000006319"/>
    </source>
</evidence>
<feature type="domain" description="Schizont-infected cell agglutination C-terminal" evidence="3">
    <location>
        <begin position="126"/>
        <end position="230"/>
    </location>
</feature>
<keyword evidence="2" id="KW-0812">Transmembrane</keyword>
<keyword evidence="2" id="KW-0472">Membrane</keyword>
<name>K6VK27_PLACD</name>
<accession>K6VK27</accession>
<dbReference type="EMBL" id="DF157837">
    <property type="protein sequence ID" value="GAB69792.1"/>
    <property type="molecule type" value="Genomic_DNA"/>
</dbReference>
<dbReference type="GeneID" id="14696334"/>
<gene>
    <name evidence="4" type="ORF">PCYB_005410</name>
</gene>
<dbReference type="PhylomeDB" id="K6VK27"/>
<keyword evidence="5" id="KW-1185">Reference proteome</keyword>